<organism evidence="1 2">
    <name type="scientific">Serendipita indica (strain DSM 11827)</name>
    <name type="common">Root endophyte fungus</name>
    <name type="synonym">Piriformospora indica</name>
    <dbReference type="NCBI Taxonomy" id="1109443"/>
    <lineage>
        <taxon>Eukaryota</taxon>
        <taxon>Fungi</taxon>
        <taxon>Dikarya</taxon>
        <taxon>Basidiomycota</taxon>
        <taxon>Agaricomycotina</taxon>
        <taxon>Agaricomycetes</taxon>
        <taxon>Sebacinales</taxon>
        <taxon>Serendipitaceae</taxon>
        <taxon>Serendipita</taxon>
    </lineage>
</organism>
<sequence length="195" mass="22372">MNTAPYPIAWNRAHTKSQQQTFENQHAMLCQYDADWVNFLAYLRRVDKECRIRTWAQNVSQALAKSVNGCRPPALLPDMEDQKERIQELAAQMSAREFIEMFTDPELPSGAESSDFMTQRRAYSMEVYAGQSCSSDAPLPNEDELFERYFFLPPQQPLQVKNVDGPEMCCLYPTAKPPVSAFHSTHLLNQGCRKQ</sequence>
<evidence type="ECO:0000313" key="1">
    <source>
        <dbReference type="EMBL" id="CCA72417.1"/>
    </source>
</evidence>
<accession>G4TM74</accession>
<dbReference type="InParanoid" id="G4TM74"/>
<dbReference type="AlphaFoldDB" id="G4TM74"/>
<dbReference type="HOGENOM" id="CLU_1396846_0_0_1"/>
<proteinExistence type="predicted"/>
<reference evidence="1 2" key="1">
    <citation type="journal article" date="2011" name="PLoS Pathog.">
        <title>Endophytic Life Strategies Decoded by Genome and Transcriptome Analyses of the Mutualistic Root Symbiont Piriformospora indica.</title>
        <authorList>
            <person name="Zuccaro A."/>
            <person name="Lahrmann U."/>
            <person name="Guldener U."/>
            <person name="Langen G."/>
            <person name="Pfiffi S."/>
            <person name="Biedenkopf D."/>
            <person name="Wong P."/>
            <person name="Samans B."/>
            <person name="Grimm C."/>
            <person name="Basiewicz M."/>
            <person name="Murat C."/>
            <person name="Martin F."/>
            <person name="Kogel K.H."/>
        </authorList>
    </citation>
    <scope>NUCLEOTIDE SEQUENCE [LARGE SCALE GENOMIC DNA]</scope>
    <source>
        <strain evidence="1 2">DSM 11827</strain>
    </source>
</reference>
<evidence type="ECO:0000313" key="2">
    <source>
        <dbReference type="Proteomes" id="UP000007148"/>
    </source>
</evidence>
<name>G4TM74_SERID</name>
<dbReference type="EMBL" id="CAFZ01000163">
    <property type="protein sequence ID" value="CCA72417.1"/>
    <property type="molecule type" value="Genomic_DNA"/>
</dbReference>
<keyword evidence="2" id="KW-1185">Reference proteome</keyword>
<dbReference type="Proteomes" id="UP000007148">
    <property type="component" value="Unassembled WGS sequence"/>
</dbReference>
<protein>
    <submittedName>
        <fullName evidence="1">Uncharacterized protein</fullName>
    </submittedName>
</protein>
<gene>
    <name evidence="1" type="ORF">PIIN_06352</name>
</gene>
<comment type="caution">
    <text evidence="1">The sequence shown here is derived from an EMBL/GenBank/DDBJ whole genome shotgun (WGS) entry which is preliminary data.</text>
</comment>